<sequence>MSLRVKDSEINKQNIFFGRNPMDYKVGKGIWNVYRLDIFDQGYEMNSENHGLSITDDLLIDYHLCILFLISYLPLRYQYLICKRDGEIWIERR</sequence>
<organism evidence="1 2">
    <name type="scientific">Sclerotinia sclerotiorum (strain ATCC 18683 / 1980 / Ss-1)</name>
    <name type="common">White mold</name>
    <name type="synonym">Whetzelinia sclerotiorum</name>
    <dbReference type="NCBI Taxonomy" id="665079"/>
    <lineage>
        <taxon>Eukaryota</taxon>
        <taxon>Fungi</taxon>
        <taxon>Dikarya</taxon>
        <taxon>Ascomycota</taxon>
        <taxon>Pezizomycotina</taxon>
        <taxon>Leotiomycetes</taxon>
        <taxon>Helotiales</taxon>
        <taxon>Sclerotiniaceae</taxon>
        <taxon>Sclerotinia</taxon>
    </lineage>
</organism>
<accession>A7EN08</accession>
<dbReference type="RefSeq" id="XP_001592466.1">
    <property type="nucleotide sequence ID" value="XM_001592416.1"/>
</dbReference>
<dbReference type="Proteomes" id="UP000001312">
    <property type="component" value="Unassembled WGS sequence"/>
</dbReference>
<protein>
    <submittedName>
        <fullName evidence="1">Uncharacterized protein</fullName>
    </submittedName>
</protein>
<dbReference type="EMBL" id="CH476628">
    <property type="protein sequence ID" value="EDO04224.1"/>
    <property type="molecule type" value="Genomic_DNA"/>
</dbReference>
<gene>
    <name evidence="1" type="ORF">SS1G_06707</name>
</gene>
<dbReference type="GeneID" id="5488481"/>
<dbReference type="AlphaFoldDB" id="A7EN08"/>
<proteinExistence type="predicted"/>
<keyword evidence="2" id="KW-1185">Reference proteome</keyword>
<evidence type="ECO:0000313" key="1">
    <source>
        <dbReference type="EMBL" id="EDO04224.1"/>
    </source>
</evidence>
<evidence type="ECO:0000313" key="2">
    <source>
        <dbReference type="Proteomes" id="UP000001312"/>
    </source>
</evidence>
<reference evidence="2" key="1">
    <citation type="journal article" date="2011" name="PLoS Genet.">
        <title>Genomic analysis of the necrotrophic fungal pathogens Sclerotinia sclerotiorum and Botrytis cinerea.</title>
        <authorList>
            <person name="Amselem J."/>
            <person name="Cuomo C.A."/>
            <person name="van Kan J.A."/>
            <person name="Viaud M."/>
            <person name="Benito E.P."/>
            <person name="Couloux A."/>
            <person name="Coutinho P.M."/>
            <person name="de Vries R.P."/>
            <person name="Dyer P.S."/>
            <person name="Fillinger S."/>
            <person name="Fournier E."/>
            <person name="Gout L."/>
            <person name="Hahn M."/>
            <person name="Kohn L."/>
            <person name="Lapalu N."/>
            <person name="Plummer K.M."/>
            <person name="Pradier J.M."/>
            <person name="Quevillon E."/>
            <person name="Sharon A."/>
            <person name="Simon A."/>
            <person name="ten Have A."/>
            <person name="Tudzynski B."/>
            <person name="Tudzynski P."/>
            <person name="Wincker P."/>
            <person name="Andrew M."/>
            <person name="Anthouard V."/>
            <person name="Beever R.E."/>
            <person name="Beffa R."/>
            <person name="Benoit I."/>
            <person name="Bouzid O."/>
            <person name="Brault B."/>
            <person name="Chen Z."/>
            <person name="Choquer M."/>
            <person name="Collemare J."/>
            <person name="Cotton P."/>
            <person name="Danchin E.G."/>
            <person name="Da Silva C."/>
            <person name="Gautier A."/>
            <person name="Giraud C."/>
            <person name="Giraud T."/>
            <person name="Gonzalez C."/>
            <person name="Grossetete S."/>
            <person name="Guldener U."/>
            <person name="Henrissat B."/>
            <person name="Howlett B.J."/>
            <person name="Kodira C."/>
            <person name="Kretschmer M."/>
            <person name="Lappartient A."/>
            <person name="Leroch M."/>
            <person name="Levis C."/>
            <person name="Mauceli E."/>
            <person name="Neuveglise C."/>
            <person name="Oeser B."/>
            <person name="Pearson M."/>
            <person name="Poulain J."/>
            <person name="Poussereau N."/>
            <person name="Quesneville H."/>
            <person name="Rascle C."/>
            <person name="Schumacher J."/>
            <person name="Segurens B."/>
            <person name="Sexton A."/>
            <person name="Silva E."/>
            <person name="Sirven C."/>
            <person name="Soanes D.M."/>
            <person name="Talbot N.J."/>
            <person name="Templeton M."/>
            <person name="Yandava C."/>
            <person name="Yarden O."/>
            <person name="Zeng Q."/>
            <person name="Rollins J.A."/>
            <person name="Lebrun M.H."/>
            <person name="Dickman M."/>
        </authorList>
    </citation>
    <scope>NUCLEOTIDE SEQUENCE [LARGE SCALE GENOMIC DNA]</scope>
    <source>
        <strain evidence="2">ATCC 18683 / 1980 / Ss-1</strain>
    </source>
</reference>
<name>A7EN08_SCLS1</name>
<dbReference type="KEGG" id="ssl:SS1G_06707"/>
<dbReference type="InParanoid" id="A7EN08"/>